<proteinExistence type="inferred from homology"/>
<dbReference type="SUPFAM" id="SSF116820">
    <property type="entry name" value="Rps17e-like"/>
    <property type="match status" value="1"/>
</dbReference>
<dbReference type="GO" id="GO:0070124">
    <property type="term" value="P:mitochondrial translational initiation"/>
    <property type="evidence" value="ECO:0007669"/>
    <property type="project" value="TreeGrafter"/>
</dbReference>
<dbReference type="Pfam" id="PF11709">
    <property type="entry name" value="Mit_ribos_Mrp51"/>
    <property type="match status" value="1"/>
</dbReference>
<dbReference type="Gene3D" id="1.10.60.20">
    <property type="entry name" value="Ribosomal protein S17e-like"/>
    <property type="match status" value="1"/>
</dbReference>
<evidence type="ECO:0000313" key="6">
    <source>
        <dbReference type="Proteomes" id="UP000593566"/>
    </source>
</evidence>
<dbReference type="PANTHER" id="PTHR28058:SF1">
    <property type="entry name" value="SMALL RIBOSOMAL SUBUNIT PROTEIN BS1M"/>
    <property type="match status" value="1"/>
</dbReference>
<feature type="region of interest" description="Disordered" evidence="4">
    <location>
        <begin position="200"/>
        <end position="224"/>
    </location>
</feature>
<name>A0A8H6CKI1_9LECA</name>
<sequence>MSMRGLSPTANLLRTSRLFSLPPPLPRPSSDLTASANFKSDTATLPYPTHAAIETTASSLGRGDWGLKRPLPLKSTTRTSTPTIHIDNVDSIDHITDFSSAAGHALTLRKWQDFGTPLSMAEEKPIKASAQQEHYPRSVFESKHDNTYQDENDPNKQRWKYSGPWLAGKNEGEFRRYVEKDVKRRRLDFRRFLRERLAEEKATARRREATESGEDVEGPDSVAVSEEDVEVYARRLRNDEHKLHKLVEEYLDLPRDRGSATTSYDKKGPPTTHPSAGLSYLRTGSHTYNHPLLGPQEEPAPVQARVIRPQTTASNAKHDRALIGVGGVVAEDQRQSFTRDSTGITGYNPDIPGGAKIYIRVPTRASVDSRGRLDIITRRPRDKTSENIAKGYYSSEGVAPPPAAVDAAQYRETPTLTRSKLERSRETHGYGLEHMGAARSSGRASPFLGPEDELPDLNGLLRHGRQSNQKGRVRTKTVKKSAKVIIERYYPKLTLDFETNKRICDEIAIIASKRLRNKIAGYTTHLMKRIQRGPVRGISFKLQEEERERKDQYVPEISALDFTQNTEQGQLDVDADTKDLLKSLGFDSIPVNVQPVTQQQTVERPGRRFEGGRPPRT</sequence>
<evidence type="ECO:0000313" key="5">
    <source>
        <dbReference type="EMBL" id="KAF6224934.1"/>
    </source>
</evidence>
<feature type="region of interest" description="Disordered" evidence="4">
    <location>
        <begin position="594"/>
        <end position="617"/>
    </location>
</feature>
<dbReference type="Pfam" id="PF00833">
    <property type="entry name" value="Ribosomal_S17e"/>
    <property type="match status" value="1"/>
</dbReference>
<keyword evidence="2" id="KW-0689">Ribosomal protein</keyword>
<feature type="compositionally biased region" description="Basic and acidic residues" evidence="4">
    <location>
        <begin position="200"/>
        <end position="210"/>
    </location>
</feature>
<evidence type="ECO:0000256" key="4">
    <source>
        <dbReference type="SAM" id="MobiDB-lite"/>
    </source>
</evidence>
<comment type="caution">
    <text evidence="5">The sequence shown here is derived from an EMBL/GenBank/DDBJ whole genome shotgun (WGS) entry which is preliminary data.</text>
</comment>
<accession>A0A8H6CKI1</accession>
<evidence type="ECO:0000256" key="2">
    <source>
        <dbReference type="ARBA" id="ARBA00022980"/>
    </source>
</evidence>
<evidence type="ECO:0000256" key="3">
    <source>
        <dbReference type="ARBA" id="ARBA00023274"/>
    </source>
</evidence>
<keyword evidence="6" id="KW-1185">Reference proteome</keyword>
<dbReference type="GeneID" id="59338520"/>
<comment type="similarity">
    <text evidence="1">Belongs to the eukaryotic ribosomal protein eS17 family.</text>
</comment>
<dbReference type="EMBL" id="JACCJB010000008">
    <property type="protein sequence ID" value="KAF6224934.1"/>
    <property type="molecule type" value="Genomic_DNA"/>
</dbReference>
<dbReference type="PROSITE" id="PS00712">
    <property type="entry name" value="RIBOSOMAL_S17E"/>
    <property type="match status" value="1"/>
</dbReference>
<dbReference type="PANTHER" id="PTHR28058">
    <property type="entry name" value="37S RIBOSOMAL PROTEIN MRP51, MITOCHONDRIAL"/>
    <property type="match status" value="1"/>
</dbReference>
<evidence type="ECO:0000256" key="1">
    <source>
        <dbReference type="ARBA" id="ARBA00010444"/>
    </source>
</evidence>
<gene>
    <name evidence="5" type="ORF">HO133_010128</name>
</gene>
<feature type="compositionally biased region" description="Basic and acidic residues" evidence="4">
    <location>
        <begin position="604"/>
        <end position="617"/>
    </location>
</feature>
<dbReference type="RefSeq" id="XP_037153801.1">
    <property type="nucleotide sequence ID" value="XM_037300984.1"/>
</dbReference>
<reference evidence="5 6" key="1">
    <citation type="journal article" date="2020" name="Genomics">
        <title>Complete, high-quality genomes from long-read metagenomic sequencing of two wolf lichen thalli reveals enigmatic genome architecture.</title>
        <authorList>
            <person name="McKenzie S.K."/>
            <person name="Walston R.F."/>
            <person name="Allen J.L."/>
        </authorList>
    </citation>
    <scope>NUCLEOTIDE SEQUENCE [LARGE SCALE GENOMIC DNA]</scope>
    <source>
        <strain evidence="5">WasteWater1</strain>
    </source>
</reference>
<dbReference type="FunFam" id="1.10.60.20:FF:000001">
    <property type="entry name" value="40S ribosomal protein S17"/>
    <property type="match status" value="1"/>
</dbReference>
<dbReference type="GO" id="GO:0005763">
    <property type="term" value="C:mitochondrial small ribosomal subunit"/>
    <property type="evidence" value="ECO:0007669"/>
    <property type="project" value="TreeGrafter"/>
</dbReference>
<keyword evidence="3" id="KW-0687">Ribonucleoprotein</keyword>
<dbReference type="HAMAP" id="MF_00511">
    <property type="entry name" value="Ribosomal_eS17"/>
    <property type="match status" value="1"/>
</dbReference>
<dbReference type="GO" id="GO:0003735">
    <property type="term" value="F:structural constituent of ribosome"/>
    <property type="evidence" value="ECO:0007669"/>
    <property type="project" value="InterPro"/>
</dbReference>
<dbReference type="InterPro" id="IPR036401">
    <property type="entry name" value="Ribosomal_eS17_sf"/>
</dbReference>
<dbReference type="Proteomes" id="UP000593566">
    <property type="component" value="Unassembled WGS sequence"/>
</dbReference>
<dbReference type="InterPro" id="IPR001210">
    <property type="entry name" value="Ribosomal_eS17"/>
</dbReference>
<dbReference type="AlphaFoldDB" id="A0A8H6CKI1"/>
<dbReference type="InterPro" id="IPR016712">
    <property type="entry name" value="Rbsml_bS1m-like"/>
</dbReference>
<feature type="compositionally biased region" description="Low complexity" evidence="4">
    <location>
        <begin position="594"/>
        <end position="603"/>
    </location>
</feature>
<protein>
    <recommendedName>
        <fullName evidence="7">40S ribosomal protein S17</fullName>
    </recommendedName>
</protein>
<dbReference type="InterPro" id="IPR018273">
    <property type="entry name" value="Ribosomal_eS17_CS"/>
</dbReference>
<organism evidence="5 6">
    <name type="scientific">Letharia lupina</name>
    <dbReference type="NCBI Taxonomy" id="560253"/>
    <lineage>
        <taxon>Eukaryota</taxon>
        <taxon>Fungi</taxon>
        <taxon>Dikarya</taxon>
        <taxon>Ascomycota</taxon>
        <taxon>Pezizomycotina</taxon>
        <taxon>Lecanoromycetes</taxon>
        <taxon>OSLEUM clade</taxon>
        <taxon>Lecanoromycetidae</taxon>
        <taxon>Lecanorales</taxon>
        <taxon>Lecanorineae</taxon>
        <taxon>Parmeliaceae</taxon>
        <taxon>Letharia</taxon>
    </lineage>
</organism>
<evidence type="ECO:0008006" key="7">
    <source>
        <dbReference type="Google" id="ProtNLM"/>
    </source>
</evidence>